<dbReference type="CDD" id="cd00088">
    <property type="entry name" value="HPT"/>
    <property type="match status" value="1"/>
</dbReference>
<gene>
    <name evidence="4" type="ORF">C1E24_03540</name>
</gene>
<evidence type="ECO:0000259" key="3">
    <source>
        <dbReference type="PROSITE" id="PS50894"/>
    </source>
</evidence>
<evidence type="ECO:0000313" key="5">
    <source>
        <dbReference type="Proteomes" id="UP000309186"/>
    </source>
</evidence>
<evidence type="ECO:0000313" key="4">
    <source>
        <dbReference type="EMBL" id="TLX48535.1"/>
    </source>
</evidence>
<reference evidence="4 5" key="1">
    <citation type="submission" date="2018-01" db="EMBL/GenBank/DDBJ databases">
        <title>Co-occurrence of chitin degradation, pigmentation and bioactivity in marine Pseudoalteromonas.</title>
        <authorList>
            <person name="Paulsen S."/>
            <person name="Gram L."/>
            <person name="Machado H."/>
        </authorList>
    </citation>
    <scope>NUCLEOTIDE SEQUENCE [LARGE SCALE GENOMIC DNA]</scope>
    <source>
        <strain evidence="4 5">S3663</strain>
    </source>
</reference>
<name>A0A5R9Q6E2_9GAMM</name>
<proteinExistence type="predicted"/>
<keyword evidence="1" id="KW-0902">Two-component regulatory system</keyword>
<dbReference type="RefSeq" id="WP_138478783.1">
    <property type="nucleotide sequence ID" value="NZ_PPSW01000006.1"/>
</dbReference>
<evidence type="ECO:0000256" key="2">
    <source>
        <dbReference type="PROSITE-ProRule" id="PRU00110"/>
    </source>
</evidence>
<dbReference type="GO" id="GO:0004672">
    <property type="term" value="F:protein kinase activity"/>
    <property type="evidence" value="ECO:0007669"/>
    <property type="project" value="UniProtKB-ARBA"/>
</dbReference>
<dbReference type="Pfam" id="PF01627">
    <property type="entry name" value="Hpt"/>
    <property type="match status" value="1"/>
</dbReference>
<comment type="caution">
    <text evidence="4">The sequence shown here is derived from an EMBL/GenBank/DDBJ whole genome shotgun (WGS) entry which is preliminary data.</text>
</comment>
<dbReference type="GO" id="GO:0000160">
    <property type="term" value="P:phosphorelay signal transduction system"/>
    <property type="evidence" value="ECO:0007669"/>
    <property type="project" value="UniProtKB-KW"/>
</dbReference>
<accession>A0A5R9Q6E2</accession>
<dbReference type="AlphaFoldDB" id="A0A5R9Q6E2"/>
<sequence>MFNPNTIQQLKDDVGVDVLTQLMQVFLTESTKLVEQLTAKSVQQSEIERLAHSLKSCARSYGADQLADIAADIENAAKSSPELAIIESKISLLSEVHKKTLNSLPKLN</sequence>
<dbReference type="SMART" id="SM00073">
    <property type="entry name" value="HPT"/>
    <property type="match status" value="1"/>
</dbReference>
<organism evidence="4 5">
    <name type="scientific">Pseudoalteromonas phenolica</name>
    <dbReference type="NCBI Taxonomy" id="161398"/>
    <lineage>
        <taxon>Bacteria</taxon>
        <taxon>Pseudomonadati</taxon>
        <taxon>Pseudomonadota</taxon>
        <taxon>Gammaproteobacteria</taxon>
        <taxon>Alteromonadales</taxon>
        <taxon>Pseudoalteromonadaceae</taxon>
        <taxon>Pseudoalteromonas</taxon>
    </lineage>
</organism>
<dbReference type="SUPFAM" id="SSF47226">
    <property type="entry name" value="Histidine-containing phosphotransfer domain, HPT domain"/>
    <property type="match status" value="1"/>
</dbReference>
<dbReference type="Proteomes" id="UP000309186">
    <property type="component" value="Unassembled WGS sequence"/>
</dbReference>
<dbReference type="OrthoDB" id="6313290at2"/>
<dbReference type="InterPro" id="IPR008207">
    <property type="entry name" value="Sig_transdc_His_kin_Hpt_dom"/>
</dbReference>
<feature type="domain" description="HPt" evidence="3">
    <location>
        <begin position="11"/>
        <end position="108"/>
    </location>
</feature>
<dbReference type="PROSITE" id="PS50894">
    <property type="entry name" value="HPT"/>
    <property type="match status" value="1"/>
</dbReference>
<dbReference type="InterPro" id="IPR036641">
    <property type="entry name" value="HPT_dom_sf"/>
</dbReference>
<keyword evidence="2" id="KW-0597">Phosphoprotein</keyword>
<dbReference type="Gene3D" id="1.20.120.160">
    <property type="entry name" value="HPT domain"/>
    <property type="match status" value="1"/>
</dbReference>
<evidence type="ECO:0000256" key="1">
    <source>
        <dbReference type="ARBA" id="ARBA00023012"/>
    </source>
</evidence>
<dbReference type="EMBL" id="PPSW01000006">
    <property type="protein sequence ID" value="TLX48535.1"/>
    <property type="molecule type" value="Genomic_DNA"/>
</dbReference>
<feature type="modified residue" description="Phosphohistidine" evidence="2">
    <location>
        <position position="52"/>
    </location>
</feature>
<protein>
    <recommendedName>
        <fullName evidence="3">HPt domain-containing protein</fullName>
    </recommendedName>
</protein>